<organism evidence="2 3">
    <name type="scientific">Flavobacterium hiemivividum</name>
    <dbReference type="NCBI Taxonomy" id="2541734"/>
    <lineage>
        <taxon>Bacteria</taxon>
        <taxon>Pseudomonadati</taxon>
        <taxon>Bacteroidota</taxon>
        <taxon>Flavobacteriia</taxon>
        <taxon>Flavobacteriales</taxon>
        <taxon>Flavobacteriaceae</taxon>
        <taxon>Flavobacterium</taxon>
    </lineage>
</organism>
<evidence type="ECO:0000259" key="1">
    <source>
        <dbReference type="Pfam" id="PF10544"/>
    </source>
</evidence>
<dbReference type="InterPro" id="IPR018306">
    <property type="entry name" value="Phage_T5_Orf172_DNA-bd"/>
</dbReference>
<dbReference type="Pfam" id="PF10544">
    <property type="entry name" value="T5orf172"/>
    <property type="match status" value="1"/>
</dbReference>
<feature type="domain" description="Bacteriophage T5 Orf172 DNA-binding" evidence="1">
    <location>
        <begin position="60"/>
        <end position="136"/>
    </location>
</feature>
<dbReference type="AlphaFoldDB" id="A0A4V2Z1K9"/>
<sequence length="156" mass="18758">MSNILNKIIKQLPEYYCLSSAIQKDTKTTFYIGTSDLISEKKTDIFNTKYGINTLICDKEKVQIFKIGVTKNLETRLKYYNKEISDFRIIKSWNIKNPTELEQRLIEDNYKDDFSTYGSEWFWDVENQLSEFIEKVEWYIENTYTPHNYGYTQLYK</sequence>
<reference evidence="2 3" key="1">
    <citation type="submission" date="2019-03" db="EMBL/GenBank/DDBJ databases">
        <title>Flavobacterium TSA-D2 sp. nov., isolated from arctic soil.</title>
        <authorList>
            <person name="Chaudhary D.K."/>
        </authorList>
    </citation>
    <scope>NUCLEOTIDE SEQUENCE [LARGE SCALE GENOMIC DNA]</scope>
    <source>
        <strain evidence="2 3">TSA-D2</strain>
    </source>
</reference>
<accession>A0A4V2Z1K9</accession>
<evidence type="ECO:0000313" key="3">
    <source>
        <dbReference type="Proteomes" id="UP000294597"/>
    </source>
</evidence>
<name>A0A4V2Z1K9_9FLAO</name>
<dbReference type="Proteomes" id="UP000294597">
    <property type="component" value="Unassembled WGS sequence"/>
</dbReference>
<evidence type="ECO:0000313" key="2">
    <source>
        <dbReference type="EMBL" id="TDE05328.1"/>
    </source>
</evidence>
<proteinExistence type="predicted"/>
<gene>
    <name evidence="2" type="ORF">E0F98_04230</name>
</gene>
<keyword evidence="3" id="KW-1185">Reference proteome</keyword>
<protein>
    <submittedName>
        <fullName evidence="2">GIY-YIG nuclease family protein</fullName>
    </submittedName>
</protein>
<dbReference type="EMBL" id="SMFO01000002">
    <property type="protein sequence ID" value="TDE05328.1"/>
    <property type="molecule type" value="Genomic_DNA"/>
</dbReference>
<comment type="caution">
    <text evidence="2">The sequence shown here is derived from an EMBL/GenBank/DDBJ whole genome shotgun (WGS) entry which is preliminary data.</text>
</comment>